<dbReference type="KEGG" id="mtm:MYCTH_2303257"/>
<evidence type="ECO:0000313" key="1">
    <source>
        <dbReference type="EMBL" id="AEO57292.1"/>
    </source>
</evidence>
<dbReference type="VEuPathDB" id="FungiDB:MYCTH_2303257"/>
<evidence type="ECO:0000313" key="2">
    <source>
        <dbReference type="Proteomes" id="UP000007322"/>
    </source>
</evidence>
<dbReference type="Proteomes" id="UP000007322">
    <property type="component" value="Chromosome 3"/>
</dbReference>
<dbReference type="eggNOG" id="ENOG502RKJ8">
    <property type="taxonomic scope" value="Eukaryota"/>
</dbReference>
<protein>
    <submittedName>
        <fullName evidence="1">Uncharacterized protein</fullName>
    </submittedName>
</protein>
<dbReference type="EMBL" id="CP003004">
    <property type="protein sequence ID" value="AEO57292.1"/>
    <property type="molecule type" value="Genomic_DNA"/>
</dbReference>
<dbReference type="OrthoDB" id="4579406at2759"/>
<proteinExistence type="predicted"/>
<sequence>MVRGSVSTYRLRSDHLEEYLKSQFPGYEKFGVQLSADGKEFYTFNTPAALTEEQLKYIDEHVRLKHDDDADFL</sequence>
<dbReference type="OMA" id="GRADFSW"/>
<organism evidence="1 2">
    <name type="scientific">Thermothelomyces thermophilus (strain ATCC 42464 / BCRC 31852 / DSM 1799)</name>
    <name type="common">Sporotrichum thermophile</name>
    <dbReference type="NCBI Taxonomy" id="573729"/>
    <lineage>
        <taxon>Eukaryota</taxon>
        <taxon>Fungi</taxon>
        <taxon>Dikarya</taxon>
        <taxon>Ascomycota</taxon>
        <taxon>Pezizomycotina</taxon>
        <taxon>Sordariomycetes</taxon>
        <taxon>Sordariomycetidae</taxon>
        <taxon>Sordariales</taxon>
        <taxon>Chaetomiaceae</taxon>
        <taxon>Thermothelomyces</taxon>
    </lineage>
</organism>
<dbReference type="HOGENOM" id="CLU_2793774_0_0_1"/>
<dbReference type="RefSeq" id="XP_003662537.1">
    <property type="nucleotide sequence ID" value="XM_003662489.1"/>
</dbReference>
<dbReference type="AlphaFoldDB" id="G2QCB7"/>
<reference evidence="1 2" key="1">
    <citation type="journal article" date="2011" name="Nat. Biotechnol.">
        <title>Comparative genomic analysis of the thermophilic biomass-degrading fungi Myceliophthora thermophila and Thielavia terrestris.</title>
        <authorList>
            <person name="Berka R.M."/>
            <person name="Grigoriev I.V."/>
            <person name="Otillar R."/>
            <person name="Salamov A."/>
            <person name="Grimwood J."/>
            <person name="Reid I."/>
            <person name="Ishmael N."/>
            <person name="John T."/>
            <person name="Darmond C."/>
            <person name="Moisan M.-C."/>
            <person name="Henrissat B."/>
            <person name="Coutinho P.M."/>
            <person name="Lombard V."/>
            <person name="Natvig D.O."/>
            <person name="Lindquist E."/>
            <person name="Schmutz J."/>
            <person name="Lucas S."/>
            <person name="Harris P."/>
            <person name="Powlowski J."/>
            <person name="Bellemare A."/>
            <person name="Taylor D."/>
            <person name="Butler G."/>
            <person name="de Vries R.P."/>
            <person name="Allijn I.E."/>
            <person name="van den Brink J."/>
            <person name="Ushinsky S."/>
            <person name="Storms R."/>
            <person name="Powell A.J."/>
            <person name="Paulsen I.T."/>
            <person name="Elbourne L.D.H."/>
            <person name="Baker S.E."/>
            <person name="Magnuson J."/>
            <person name="LaBoissiere S."/>
            <person name="Clutterbuck A.J."/>
            <person name="Martinez D."/>
            <person name="Wogulis M."/>
            <person name="de Leon A.L."/>
            <person name="Rey M.W."/>
            <person name="Tsang A."/>
        </authorList>
    </citation>
    <scope>NUCLEOTIDE SEQUENCE [LARGE SCALE GENOMIC DNA]</scope>
    <source>
        <strain evidence="2">ATCC 42464 / BCRC 31852 / DSM 1799</strain>
    </source>
</reference>
<gene>
    <name evidence="1" type="ORF">MYCTH_2303257</name>
</gene>
<name>G2QCB7_THET4</name>
<accession>G2QCB7</accession>
<keyword evidence="2" id="KW-1185">Reference proteome</keyword>
<dbReference type="InParanoid" id="G2QCB7"/>
<dbReference type="GeneID" id="11512613"/>